<dbReference type="Gene3D" id="1.10.287.810">
    <property type="entry name" value="Mitochondrial import inner membrane translocase subunit tim13 like domains"/>
    <property type="match status" value="1"/>
</dbReference>
<keyword evidence="1" id="KW-0811">Translocation</keyword>
<dbReference type="Pfam" id="PF02953">
    <property type="entry name" value="zf-Tim10_DDP"/>
    <property type="match status" value="1"/>
</dbReference>
<dbReference type="EMBL" id="UZAN01069218">
    <property type="protein sequence ID" value="VDP94712.1"/>
    <property type="molecule type" value="Genomic_DNA"/>
</dbReference>
<comment type="subunit">
    <text evidence="1">Heterohexamer.</text>
</comment>
<comment type="function">
    <text evidence="1">Mitochondrial intermembrane chaperone that participates in the import and insertion of some multi-pass transmembrane proteins into the mitochondrial inner membrane. Also required for the transfer of beta-barrel precursors from the TOM complex to the sorting and assembly machinery (SAM complex) of the outer membrane. Acts as a chaperone-like protein that protects the hydrophobic precursors from aggregation and guide them through the mitochondrial intermembrane space.</text>
</comment>
<accession>A0A3P8GZR7</accession>
<evidence type="ECO:0000259" key="2">
    <source>
        <dbReference type="Pfam" id="PF02953"/>
    </source>
</evidence>
<organism evidence="3 4">
    <name type="scientific">Echinostoma caproni</name>
    <dbReference type="NCBI Taxonomy" id="27848"/>
    <lineage>
        <taxon>Eukaryota</taxon>
        <taxon>Metazoa</taxon>
        <taxon>Spiralia</taxon>
        <taxon>Lophotrochozoa</taxon>
        <taxon>Platyhelminthes</taxon>
        <taxon>Trematoda</taxon>
        <taxon>Digenea</taxon>
        <taxon>Plagiorchiida</taxon>
        <taxon>Echinostomata</taxon>
        <taxon>Echinostomatoidea</taxon>
        <taxon>Echinostomatidae</taxon>
        <taxon>Echinostoma</taxon>
    </lineage>
</organism>
<feature type="domain" description="Tim10-like" evidence="2">
    <location>
        <begin position="4"/>
        <end position="66"/>
    </location>
</feature>
<sequence>MQTFLQVTQQRAEFQSQINRLTSLCWDRCITGYPPSKMDAKQTTCFENCTERYFDVSVLLRDRFQSMLSKLQSH</sequence>
<comment type="domain">
    <text evidence="1">The twin CX3C motif contains 4 conserved Cys residues that form 2 disulfide bonds in the mitochondrial intermembrane space.</text>
</comment>
<evidence type="ECO:0000313" key="3">
    <source>
        <dbReference type="EMBL" id="VDP94712.1"/>
    </source>
</evidence>
<reference evidence="3 4" key="1">
    <citation type="submission" date="2018-11" db="EMBL/GenBank/DDBJ databases">
        <authorList>
            <consortium name="Pathogen Informatics"/>
        </authorList>
    </citation>
    <scope>NUCLEOTIDE SEQUENCE [LARGE SCALE GENOMIC DNA]</scope>
    <source>
        <strain evidence="3 4">Egypt</strain>
    </source>
</reference>
<keyword evidence="1" id="KW-1015">Disulfide bond</keyword>
<evidence type="ECO:0000313" key="4">
    <source>
        <dbReference type="Proteomes" id="UP000272942"/>
    </source>
</evidence>
<evidence type="ECO:0000256" key="1">
    <source>
        <dbReference type="RuleBase" id="RU367043"/>
    </source>
</evidence>
<protein>
    <recommendedName>
        <fullName evidence="1">Mitochondrial import inner membrane translocase subunit</fullName>
    </recommendedName>
</protein>
<comment type="subcellular location">
    <subcellularLocation>
        <location evidence="1">Mitochondrion inner membrane</location>
        <topology evidence="1">Peripheral membrane protein</topology>
        <orientation evidence="1">Intermembrane side</orientation>
    </subcellularLocation>
</comment>
<gene>
    <name evidence="3" type="ORF">ECPE_LOCUS17421</name>
</gene>
<keyword evidence="1" id="KW-0999">Mitochondrion inner membrane</keyword>
<proteinExistence type="inferred from homology"/>
<keyword evidence="1" id="KW-0813">Transport</keyword>
<dbReference type="SUPFAM" id="SSF144122">
    <property type="entry name" value="Tim10-like"/>
    <property type="match status" value="1"/>
</dbReference>
<dbReference type="InterPro" id="IPR035427">
    <property type="entry name" value="Tim10-like_dom_sf"/>
</dbReference>
<dbReference type="GO" id="GO:0005743">
    <property type="term" value="C:mitochondrial inner membrane"/>
    <property type="evidence" value="ECO:0007669"/>
    <property type="project" value="UniProtKB-SubCell"/>
</dbReference>
<keyword evidence="1" id="KW-0653">Protein transport</keyword>
<dbReference type="AlphaFoldDB" id="A0A3P8GZR7"/>
<comment type="similarity">
    <text evidence="1">Belongs to the small Tim family.</text>
</comment>
<dbReference type="GO" id="GO:0015031">
    <property type="term" value="P:protein transport"/>
    <property type="evidence" value="ECO:0007669"/>
    <property type="project" value="UniProtKB-KW"/>
</dbReference>
<keyword evidence="4" id="KW-1185">Reference proteome</keyword>
<keyword evidence="1" id="KW-0143">Chaperone</keyword>
<name>A0A3P8GZR7_9TREM</name>
<dbReference type="InterPro" id="IPR004217">
    <property type="entry name" value="Tim10-like"/>
</dbReference>
<keyword evidence="1" id="KW-0496">Mitochondrion</keyword>
<dbReference type="Proteomes" id="UP000272942">
    <property type="component" value="Unassembled WGS sequence"/>
</dbReference>
<dbReference type="OrthoDB" id="344165at2759"/>
<keyword evidence="1" id="KW-0472">Membrane</keyword>